<dbReference type="Proteomes" id="UP000223606">
    <property type="component" value="Chromosome 1"/>
</dbReference>
<dbReference type="InterPro" id="IPR036291">
    <property type="entry name" value="NAD(P)-bd_dom_sf"/>
</dbReference>
<sequence length="313" mass="33314">MTRIVVTGGRGLIGRHAVDRLIAAGADVHLVGRRAPQMPTTSPVRFHAVDLLDGAATSRLMEDVRPSHLLHLAWETGHGHFWSAPENLDWLAATLHLMRAFNACGGRRFVGAGTCAEYDWNDAALATGACHETLTPTRPGTLYGIAKDACHRVLQSFAQTSGFEAAWGRVFLLFGPEEDDRRFVKSIIMSLAADRRASCTAGTQVRDFLSSRDVGAAFAALALSDVSGPVNIGSGEPRSLAEVATTIGDLMGKPDLIGLGDNPTRPGDPPRLVADVTRLATEVGFEPAADLRTRLSQCIAELVPAGTRLSSQG</sequence>
<dbReference type="SUPFAM" id="SSF51735">
    <property type="entry name" value="NAD(P)-binding Rossmann-fold domains"/>
    <property type="match status" value="1"/>
</dbReference>
<dbReference type="EMBL" id="LT960614">
    <property type="protein sequence ID" value="SON54424.1"/>
    <property type="molecule type" value="Genomic_DNA"/>
</dbReference>
<comment type="pathway">
    <text evidence="1">Bacterial outer membrane biogenesis; LPS O-antigen biosynthesis.</text>
</comment>
<evidence type="ECO:0000313" key="5">
    <source>
        <dbReference type="Proteomes" id="UP000223606"/>
    </source>
</evidence>
<dbReference type="KEGG" id="hdi:HDIA_0883"/>
<accession>A0A2C9D2D8</accession>
<evidence type="ECO:0000256" key="2">
    <source>
        <dbReference type="ARBA" id="ARBA00007637"/>
    </source>
</evidence>
<dbReference type="OrthoDB" id="7305551at2"/>
<feature type="domain" description="NAD-dependent epimerase/dehydratase" evidence="3">
    <location>
        <begin position="4"/>
        <end position="233"/>
    </location>
</feature>
<gene>
    <name evidence="4" type="primary">rmd_2</name>
    <name evidence="4" type="ORF">HDIA_0883</name>
</gene>
<protein>
    <submittedName>
        <fullName evidence="4">GDP-6-deoxy-D-mannose reductase</fullName>
        <ecNumber evidence="4">1.1.1.281</ecNumber>
    </submittedName>
</protein>
<evidence type="ECO:0000256" key="1">
    <source>
        <dbReference type="ARBA" id="ARBA00005125"/>
    </source>
</evidence>
<dbReference type="PANTHER" id="PTHR43000">
    <property type="entry name" value="DTDP-D-GLUCOSE 4,6-DEHYDRATASE-RELATED"/>
    <property type="match status" value="1"/>
</dbReference>
<dbReference type="EC" id="1.1.1.281" evidence="4"/>
<keyword evidence="5" id="KW-1185">Reference proteome</keyword>
<proteinExistence type="inferred from homology"/>
<keyword evidence="4" id="KW-0560">Oxidoreductase</keyword>
<dbReference type="GO" id="GO:0033705">
    <property type="term" value="F:GDP-4-dehydro-6-deoxy-D-mannose reductase activity"/>
    <property type="evidence" value="ECO:0007669"/>
    <property type="project" value="UniProtKB-EC"/>
</dbReference>
<organism evidence="4 5">
    <name type="scientific">Hartmannibacter diazotrophicus</name>
    <dbReference type="NCBI Taxonomy" id="1482074"/>
    <lineage>
        <taxon>Bacteria</taxon>
        <taxon>Pseudomonadati</taxon>
        <taxon>Pseudomonadota</taxon>
        <taxon>Alphaproteobacteria</taxon>
        <taxon>Hyphomicrobiales</taxon>
        <taxon>Pleomorphomonadaceae</taxon>
        <taxon>Hartmannibacter</taxon>
    </lineage>
</organism>
<dbReference type="Pfam" id="PF01370">
    <property type="entry name" value="Epimerase"/>
    <property type="match status" value="1"/>
</dbReference>
<evidence type="ECO:0000259" key="3">
    <source>
        <dbReference type="Pfam" id="PF01370"/>
    </source>
</evidence>
<dbReference type="AlphaFoldDB" id="A0A2C9D2D8"/>
<dbReference type="InterPro" id="IPR001509">
    <property type="entry name" value="Epimerase_deHydtase"/>
</dbReference>
<dbReference type="RefSeq" id="WP_099554737.1">
    <property type="nucleotide sequence ID" value="NZ_LT960614.1"/>
</dbReference>
<dbReference type="Gene3D" id="3.40.50.720">
    <property type="entry name" value="NAD(P)-binding Rossmann-like Domain"/>
    <property type="match status" value="1"/>
</dbReference>
<reference evidence="5" key="1">
    <citation type="submission" date="2017-09" db="EMBL/GenBank/DDBJ databases">
        <title>Genome sequence of Nannocystis excedens DSM 71.</title>
        <authorList>
            <person name="Blom J."/>
        </authorList>
    </citation>
    <scope>NUCLEOTIDE SEQUENCE [LARGE SCALE GENOMIC DNA]</scope>
    <source>
        <strain evidence="5">type strain: E19</strain>
    </source>
</reference>
<comment type="similarity">
    <text evidence="2">Belongs to the NAD(P)-dependent epimerase/dehydratase family.</text>
</comment>
<name>A0A2C9D2D8_9HYPH</name>
<evidence type="ECO:0000313" key="4">
    <source>
        <dbReference type="EMBL" id="SON54424.1"/>
    </source>
</evidence>